<feature type="transmembrane region" description="Helical" evidence="1">
    <location>
        <begin position="90"/>
        <end position="115"/>
    </location>
</feature>
<dbReference type="AlphaFoldDB" id="A0A5D0NGM4"/>
<dbReference type="RefSeq" id="WP_067883994.1">
    <property type="nucleotide sequence ID" value="NZ_VSFG01000006.1"/>
</dbReference>
<dbReference type="Proteomes" id="UP000323380">
    <property type="component" value="Unassembled WGS sequence"/>
</dbReference>
<accession>A0A5D0NGM4</accession>
<keyword evidence="1" id="KW-0472">Membrane</keyword>
<feature type="transmembrane region" description="Helical" evidence="1">
    <location>
        <begin position="127"/>
        <end position="148"/>
    </location>
</feature>
<keyword evidence="1" id="KW-1133">Transmembrane helix</keyword>
<feature type="transmembrane region" description="Helical" evidence="1">
    <location>
        <begin position="206"/>
        <end position="226"/>
    </location>
</feature>
<reference evidence="2 3" key="1">
    <citation type="submission" date="2019-08" db="EMBL/GenBank/DDBJ databases">
        <title>Actinomadura sp. nov. CYP1-5 isolated from mountain soil.</title>
        <authorList>
            <person name="Songsumanus A."/>
            <person name="Kuncharoen N."/>
            <person name="Kudo T."/>
            <person name="Yuki M."/>
            <person name="Igarashi Y."/>
            <person name="Tanasupawat S."/>
        </authorList>
    </citation>
    <scope>NUCLEOTIDE SEQUENCE [LARGE SCALE GENOMIC DNA]</scope>
    <source>
        <strain evidence="2 3">JCM 14158</strain>
    </source>
</reference>
<protein>
    <submittedName>
        <fullName evidence="2">Uncharacterized protein</fullName>
    </submittedName>
</protein>
<evidence type="ECO:0000256" key="1">
    <source>
        <dbReference type="SAM" id="Phobius"/>
    </source>
</evidence>
<feature type="transmembrane region" description="Helical" evidence="1">
    <location>
        <begin position="45"/>
        <end position="69"/>
    </location>
</feature>
<dbReference type="EMBL" id="VSFG01000006">
    <property type="protein sequence ID" value="TYB43351.1"/>
    <property type="molecule type" value="Genomic_DNA"/>
</dbReference>
<proteinExistence type="predicted"/>
<evidence type="ECO:0000313" key="2">
    <source>
        <dbReference type="EMBL" id="TYB43351.1"/>
    </source>
</evidence>
<keyword evidence="1" id="KW-0812">Transmembrane</keyword>
<keyword evidence="3" id="KW-1185">Reference proteome</keyword>
<evidence type="ECO:0000313" key="3">
    <source>
        <dbReference type="Proteomes" id="UP000323380"/>
    </source>
</evidence>
<sequence length="230" mass="24055">MTALVRFQVAGYVRSLRVLYPLIVVALVVVLVLVQGPAGRKASDLAIGTFGDVAAFMFPIWAWAARALLDTQPDEQRALTALAARRPSTPTLAGLLSAYCVNLSLGVVALVIPLFQAVQVGSPGSAILAGCALNLLVAVPGTLIGAWTSRALIPDPGVSLLALLGTLTATTLLGIGRLSWLSVPLIGWLRAAHDGANEFTSHFPEIALHLAVWSAVVGVAYITTAVRHRP</sequence>
<feature type="transmembrane region" description="Helical" evidence="1">
    <location>
        <begin position="160"/>
        <end position="186"/>
    </location>
</feature>
<name>A0A5D0NGM4_9ACTN</name>
<dbReference type="STRING" id="1220554.GCA_001552135_00151"/>
<feature type="transmembrane region" description="Helical" evidence="1">
    <location>
        <begin position="18"/>
        <end position="39"/>
    </location>
</feature>
<gene>
    <name evidence="2" type="ORF">FXF69_26345</name>
</gene>
<organism evidence="2 3">
    <name type="scientific">Actinomadura chibensis</name>
    <dbReference type="NCBI Taxonomy" id="392828"/>
    <lineage>
        <taxon>Bacteria</taxon>
        <taxon>Bacillati</taxon>
        <taxon>Actinomycetota</taxon>
        <taxon>Actinomycetes</taxon>
        <taxon>Streptosporangiales</taxon>
        <taxon>Thermomonosporaceae</taxon>
        <taxon>Actinomadura</taxon>
    </lineage>
</organism>
<comment type="caution">
    <text evidence="2">The sequence shown here is derived from an EMBL/GenBank/DDBJ whole genome shotgun (WGS) entry which is preliminary data.</text>
</comment>